<dbReference type="InterPro" id="IPR026960">
    <property type="entry name" value="RVT-Znf"/>
</dbReference>
<accession>A0AAW2JU00</accession>
<evidence type="ECO:0000256" key="1">
    <source>
        <dbReference type="SAM" id="SignalP"/>
    </source>
</evidence>
<feature type="domain" description="Reverse transcriptase" evidence="2">
    <location>
        <begin position="1"/>
        <end position="92"/>
    </location>
</feature>
<proteinExistence type="predicted"/>
<comment type="caution">
    <text evidence="3">The sequence shown here is derived from an EMBL/GenBank/DDBJ whole genome shotgun (WGS) entry which is preliminary data.</text>
</comment>
<organism evidence="3">
    <name type="scientific">Sesamum angustifolium</name>
    <dbReference type="NCBI Taxonomy" id="2727405"/>
    <lineage>
        <taxon>Eukaryota</taxon>
        <taxon>Viridiplantae</taxon>
        <taxon>Streptophyta</taxon>
        <taxon>Embryophyta</taxon>
        <taxon>Tracheophyta</taxon>
        <taxon>Spermatophyta</taxon>
        <taxon>Magnoliopsida</taxon>
        <taxon>eudicotyledons</taxon>
        <taxon>Gunneridae</taxon>
        <taxon>Pentapetalae</taxon>
        <taxon>asterids</taxon>
        <taxon>lamiids</taxon>
        <taxon>Lamiales</taxon>
        <taxon>Pedaliaceae</taxon>
        <taxon>Sesamum</taxon>
    </lineage>
</organism>
<keyword evidence="1" id="KW-0732">Signal</keyword>
<dbReference type="PROSITE" id="PS50878">
    <property type="entry name" value="RT_POL"/>
    <property type="match status" value="1"/>
</dbReference>
<feature type="signal peptide" evidence="1">
    <location>
        <begin position="1"/>
        <end position="20"/>
    </location>
</feature>
<protein>
    <submittedName>
        <fullName evidence="3">Ribonuclease H protein</fullName>
    </submittedName>
</protein>
<name>A0AAW2JU00_9LAMI</name>
<sequence length="536" mass="61455">MGFSYHWRCKELGLFQLCFADDLLLFCKAEVASVQVFRRGLDDFAKLSGLHANPQKSQLILSRSAQEEREHLIAALQFQEGHLPLRYLGLPLLASRLSISDCHPLLLKVDSRIKGWDSIQLSFAGRLQLIKSVLMSLDVYWAMAFILPKGVIREVEKRMRNFLWKGNSTVGYPKVAWSSVCRPKEEGGLGIRDILALNKALMCRHLWNVIQGNQSSIWVRWIAHNHLRHKSVWTVEVKGGSWGWRKLLRLRSALLPYIELKIGDGESFSLWHDPWHSLGPLIQRFPCGPSRTNIPAAATLSTVIVDGAWRWPLITDMECNEIIHVLPTIHNGSDSILWRGGEFSTKVVYDIFRSPGPKVGWYSLLLGPCKIPKYSFVLWLAILEKLSTMDKPWLSHLGGVCALCGRAVETHEHLFFRCSYSRRCIRVLKSIVRFSWPNRAWGEDITWASKRYMGRHTVQAAYRALLAAIVYHIWQERNQRVFRHIAQPSSTIARNAIDAIRQKILSIELLDSVSSRGLYRLWRIPWPVRDTASLIA</sequence>
<evidence type="ECO:0000313" key="3">
    <source>
        <dbReference type="EMBL" id="KAL0298112.1"/>
    </source>
</evidence>
<reference evidence="3" key="1">
    <citation type="submission" date="2020-06" db="EMBL/GenBank/DDBJ databases">
        <authorList>
            <person name="Li T."/>
            <person name="Hu X."/>
            <person name="Zhang T."/>
            <person name="Song X."/>
            <person name="Zhang H."/>
            <person name="Dai N."/>
            <person name="Sheng W."/>
            <person name="Hou X."/>
            <person name="Wei L."/>
        </authorList>
    </citation>
    <scope>NUCLEOTIDE SEQUENCE</scope>
    <source>
        <strain evidence="3">G01</strain>
        <tissue evidence="3">Leaf</tissue>
    </source>
</reference>
<dbReference type="PANTHER" id="PTHR33116">
    <property type="entry name" value="REVERSE TRANSCRIPTASE ZINC-BINDING DOMAIN-CONTAINING PROTEIN-RELATED-RELATED"/>
    <property type="match status" value="1"/>
</dbReference>
<dbReference type="PANTHER" id="PTHR33116:SF78">
    <property type="entry name" value="OS12G0587133 PROTEIN"/>
    <property type="match status" value="1"/>
</dbReference>
<gene>
    <name evidence="3" type="ORF">Sangu_3160500</name>
</gene>
<dbReference type="EMBL" id="JACGWK010000489">
    <property type="protein sequence ID" value="KAL0298112.1"/>
    <property type="molecule type" value="Genomic_DNA"/>
</dbReference>
<feature type="chain" id="PRO_5043665830" evidence="1">
    <location>
        <begin position="21"/>
        <end position="536"/>
    </location>
</feature>
<reference evidence="3" key="2">
    <citation type="journal article" date="2024" name="Plant">
        <title>Genomic evolution and insights into agronomic trait innovations of Sesamum species.</title>
        <authorList>
            <person name="Miao H."/>
            <person name="Wang L."/>
            <person name="Qu L."/>
            <person name="Liu H."/>
            <person name="Sun Y."/>
            <person name="Le M."/>
            <person name="Wang Q."/>
            <person name="Wei S."/>
            <person name="Zheng Y."/>
            <person name="Lin W."/>
            <person name="Duan Y."/>
            <person name="Cao H."/>
            <person name="Xiong S."/>
            <person name="Wang X."/>
            <person name="Wei L."/>
            <person name="Li C."/>
            <person name="Ma Q."/>
            <person name="Ju M."/>
            <person name="Zhao R."/>
            <person name="Li G."/>
            <person name="Mu C."/>
            <person name="Tian Q."/>
            <person name="Mei H."/>
            <person name="Zhang T."/>
            <person name="Gao T."/>
            <person name="Zhang H."/>
        </authorList>
    </citation>
    <scope>NUCLEOTIDE SEQUENCE</scope>
    <source>
        <strain evidence="3">G01</strain>
    </source>
</reference>
<dbReference type="InterPro" id="IPR000477">
    <property type="entry name" value="RT_dom"/>
</dbReference>
<evidence type="ECO:0000259" key="2">
    <source>
        <dbReference type="PROSITE" id="PS50878"/>
    </source>
</evidence>
<dbReference type="AlphaFoldDB" id="A0AAW2JU00"/>
<dbReference type="Pfam" id="PF13966">
    <property type="entry name" value="zf-RVT"/>
    <property type="match status" value="1"/>
</dbReference>